<accession>A0A151IP57</accession>
<evidence type="ECO:0000313" key="2">
    <source>
        <dbReference type="Proteomes" id="UP000078542"/>
    </source>
</evidence>
<gene>
    <name evidence="1" type="ORF">ALC62_01811</name>
</gene>
<organism evidence="1 2">
    <name type="scientific">Cyphomyrmex costatus</name>
    <dbReference type="NCBI Taxonomy" id="456900"/>
    <lineage>
        <taxon>Eukaryota</taxon>
        <taxon>Metazoa</taxon>
        <taxon>Ecdysozoa</taxon>
        <taxon>Arthropoda</taxon>
        <taxon>Hexapoda</taxon>
        <taxon>Insecta</taxon>
        <taxon>Pterygota</taxon>
        <taxon>Neoptera</taxon>
        <taxon>Endopterygota</taxon>
        <taxon>Hymenoptera</taxon>
        <taxon>Apocrita</taxon>
        <taxon>Aculeata</taxon>
        <taxon>Formicoidea</taxon>
        <taxon>Formicidae</taxon>
        <taxon>Myrmicinae</taxon>
        <taxon>Cyphomyrmex</taxon>
    </lineage>
</organism>
<proteinExistence type="predicted"/>
<sequence>MKRNLNSCRGSNLINPSPSGIQKGVGTLTLPRHHSNGPYFYVLTIASNGNNFTCCSEYCYRIGIHTSIII</sequence>
<keyword evidence="2" id="KW-1185">Reference proteome</keyword>
<reference evidence="1 2" key="1">
    <citation type="submission" date="2016-03" db="EMBL/GenBank/DDBJ databases">
        <title>Cyphomyrmex costatus WGS genome.</title>
        <authorList>
            <person name="Nygaard S."/>
            <person name="Hu H."/>
            <person name="Boomsma J."/>
            <person name="Zhang G."/>
        </authorList>
    </citation>
    <scope>NUCLEOTIDE SEQUENCE [LARGE SCALE GENOMIC DNA]</scope>
    <source>
        <strain evidence="1">MS0001</strain>
        <tissue evidence="1">Whole body</tissue>
    </source>
</reference>
<dbReference type="Proteomes" id="UP000078542">
    <property type="component" value="Unassembled WGS sequence"/>
</dbReference>
<name>A0A151IP57_9HYME</name>
<dbReference type="EMBL" id="KQ976892">
    <property type="protein sequence ID" value="KYN07253.1"/>
    <property type="molecule type" value="Genomic_DNA"/>
</dbReference>
<dbReference type="AlphaFoldDB" id="A0A151IP57"/>
<protein>
    <submittedName>
        <fullName evidence="1">Uncharacterized protein</fullName>
    </submittedName>
</protein>
<evidence type="ECO:0000313" key="1">
    <source>
        <dbReference type="EMBL" id="KYN07253.1"/>
    </source>
</evidence>